<dbReference type="Gene3D" id="3.30.420.40">
    <property type="match status" value="2"/>
</dbReference>
<dbReference type="InterPro" id="IPR043129">
    <property type="entry name" value="ATPase_NBD"/>
</dbReference>
<dbReference type="AlphaFoldDB" id="A0A0G1SJJ8"/>
<dbReference type="InterPro" id="IPR005883">
    <property type="entry name" value="PilM"/>
</dbReference>
<comment type="caution">
    <text evidence="1">The sequence shown here is derived from an EMBL/GenBank/DDBJ whole genome shotgun (WGS) entry which is preliminary data.</text>
</comment>
<sequence>MPAYFGLDIGSTSVKLIQTDGNRVKAIGIGTNPFGKPISAMTNAEKISMTDVLRTLIKESGIRLDKAVASISESSVFSRVLKFPVMSTPELSTAIKWELDQSVPFPPSEIETSWSVLERPEKFEGNEKISVYVVAVPTKISETYVQMCELIGIELVRLENEIPALNRTFGPVLSNEKPAAVLDWGASGTNIVISGKNKLFSNFYVPVGGFALTKLIADAFGLPLDQAESYKRTYGLAKDQLEGKMVVALKPVIDNVVGELRKLLIAFKDEYQDNSINKLILTGGGSYLIGLIPYLTDALGGVEVVMGDTFASMAVEAKYKSLGPVFPIANGLSQ</sequence>
<protein>
    <submittedName>
        <fullName evidence="1">Type IV pilus assembly protein PilM</fullName>
    </submittedName>
</protein>
<organism evidence="1 2">
    <name type="scientific">Candidatus Collierbacteria bacterium GW2011_GWA2_46_26</name>
    <dbReference type="NCBI Taxonomy" id="1618381"/>
    <lineage>
        <taxon>Bacteria</taxon>
        <taxon>Candidatus Collieribacteriota</taxon>
    </lineage>
</organism>
<name>A0A0G1SJJ8_9BACT</name>
<dbReference type="Gene3D" id="3.30.1490.300">
    <property type="match status" value="1"/>
</dbReference>
<dbReference type="EMBL" id="LCMI01000003">
    <property type="protein sequence ID" value="KKU33515.1"/>
    <property type="molecule type" value="Genomic_DNA"/>
</dbReference>
<dbReference type="Pfam" id="PF11104">
    <property type="entry name" value="PilM_2"/>
    <property type="match status" value="1"/>
</dbReference>
<gene>
    <name evidence="1" type="ORF">UX47_C0003G0038</name>
</gene>
<reference evidence="1 2" key="1">
    <citation type="journal article" date="2015" name="Nature">
        <title>rRNA introns, odd ribosomes, and small enigmatic genomes across a large radiation of phyla.</title>
        <authorList>
            <person name="Brown C.T."/>
            <person name="Hug L.A."/>
            <person name="Thomas B.C."/>
            <person name="Sharon I."/>
            <person name="Castelle C.J."/>
            <person name="Singh A."/>
            <person name="Wilkins M.J."/>
            <person name="Williams K.H."/>
            <person name="Banfield J.F."/>
        </authorList>
    </citation>
    <scope>NUCLEOTIDE SEQUENCE [LARGE SCALE GENOMIC DNA]</scope>
</reference>
<dbReference type="PANTHER" id="PTHR32432">
    <property type="entry name" value="CELL DIVISION PROTEIN FTSA-RELATED"/>
    <property type="match status" value="1"/>
</dbReference>
<dbReference type="SUPFAM" id="SSF53067">
    <property type="entry name" value="Actin-like ATPase domain"/>
    <property type="match status" value="2"/>
</dbReference>
<dbReference type="NCBIfam" id="TIGR01175">
    <property type="entry name" value="pilM"/>
    <property type="match status" value="1"/>
</dbReference>
<accession>A0A0G1SJJ8</accession>
<proteinExistence type="predicted"/>
<dbReference type="InterPro" id="IPR050696">
    <property type="entry name" value="FtsA/MreB"/>
</dbReference>
<dbReference type="CDD" id="cd24049">
    <property type="entry name" value="ASKHA_NBD_PilM"/>
    <property type="match status" value="1"/>
</dbReference>
<dbReference type="Proteomes" id="UP000034794">
    <property type="component" value="Unassembled WGS sequence"/>
</dbReference>
<dbReference type="PANTHER" id="PTHR32432:SF3">
    <property type="entry name" value="ETHANOLAMINE UTILIZATION PROTEIN EUTJ"/>
    <property type="match status" value="1"/>
</dbReference>
<evidence type="ECO:0000313" key="2">
    <source>
        <dbReference type="Proteomes" id="UP000034794"/>
    </source>
</evidence>
<evidence type="ECO:0000313" key="1">
    <source>
        <dbReference type="EMBL" id="KKU33515.1"/>
    </source>
</evidence>